<organism evidence="2 3">
    <name type="scientific">Candolleomyces eurysporus</name>
    <dbReference type="NCBI Taxonomy" id="2828524"/>
    <lineage>
        <taxon>Eukaryota</taxon>
        <taxon>Fungi</taxon>
        <taxon>Dikarya</taxon>
        <taxon>Basidiomycota</taxon>
        <taxon>Agaricomycotina</taxon>
        <taxon>Agaricomycetes</taxon>
        <taxon>Agaricomycetidae</taxon>
        <taxon>Agaricales</taxon>
        <taxon>Agaricineae</taxon>
        <taxon>Psathyrellaceae</taxon>
        <taxon>Candolleomyces</taxon>
    </lineage>
</organism>
<feature type="compositionally biased region" description="Basic residues" evidence="1">
    <location>
        <begin position="86"/>
        <end position="95"/>
    </location>
</feature>
<reference evidence="2" key="1">
    <citation type="submission" date="2022-06" db="EMBL/GenBank/DDBJ databases">
        <title>Genome Sequence of Candolleomyces eurysporus.</title>
        <authorList>
            <person name="Buettner E."/>
        </authorList>
    </citation>
    <scope>NUCLEOTIDE SEQUENCE</scope>
    <source>
        <strain evidence="2">VTCC 930004</strain>
    </source>
</reference>
<evidence type="ECO:0000256" key="1">
    <source>
        <dbReference type="SAM" id="MobiDB-lite"/>
    </source>
</evidence>
<accession>A0A9W8J880</accession>
<dbReference type="OrthoDB" id="10451307at2759"/>
<feature type="non-terminal residue" evidence="2">
    <location>
        <position position="1"/>
    </location>
</feature>
<dbReference type="EMBL" id="JANBPK010001091">
    <property type="protein sequence ID" value="KAJ2926013.1"/>
    <property type="molecule type" value="Genomic_DNA"/>
</dbReference>
<proteinExistence type="predicted"/>
<feature type="compositionally biased region" description="Polar residues" evidence="1">
    <location>
        <begin position="247"/>
        <end position="262"/>
    </location>
</feature>
<gene>
    <name evidence="2" type="ORF">H1R20_g11087</name>
</gene>
<keyword evidence="3" id="KW-1185">Reference proteome</keyword>
<feature type="compositionally biased region" description="Low complexity" evidence="1">
    <location>
        <begin position="180"/>
        <end position="189"/>
    </location>
</feature>
<sequence>MPPGPMDTSVNALTAMLETKTSEWPQDLKDIDKLIKLAEGRVDDLSIDIAAAENNPSNLDALSVLRERRETVAVNLQSLKQLRDSRPKRKGRKRVLPANLSCDKEQPAKRTRPTAAKGSRKPSPSLVPHGRQTRSVTAKGARKRSPSLHEGDGGEGSVKRLRTESEPHTNALIDPPGSPGPLLNPLKSPTLIPVPILNPPASPSPATDPSTEPPKSPKPTDDPPKSPNSATNPPKSPKTITDPPKSPNSATDPPNLHQNHPNSDGYPRRPPIQTASGEW</sequence>
<feature type="region of interest" description="Disordered" evidence="1">
    <location>
        <begin position="79"/>
        <end position="279"/>
    </location>
</feature>
<evidence type="ECO:0000313" key="2">
    <source>
        <dbReference type="EMBL" id="KAJ2926013.1"/>
    </source>
</evidence>
<comment type="caution">
    <text evidence="2">The sequence shown here is derived from an EMBL/GenBank/DDBJ whole genome shotgun (WGS) entry which is preliminary data.</text>
</comment>
<name>A0A9W8J880_9AGAR</name>
<feature type="compositionally biased region" description="Basic and acidic residues" evidence="1">
    <location>
        <begin position="147"/>
        <end position="167"/>
    </location>
</feature>
<dbReference type="AlphaFoldDB" id="A0A9W8J880"/>
<dbReference type="Proteomes" id="UP001140091">
    <property type="component" value="Unassembled WGS sequence"/>
</dbReference>
<protein>
    <submittedName>
        <fullName evidence="2">Uncharacterized protein</fullName>
    </submittedName>
</protein>
<evidence type="ECO:0000313" key="3">
    <source>
        <dbReference type="Proteomes" id="UP001140091"/>
    </source>
</evidence>